<dbReference type="PANTHER" id="PTHR12147">
    <property type="entry name" value="METALLOPEPTIDASE M28 FAMILY MEMBER"/>
    <property type="match status" value="1"/>
</dbReference>
<protein>
    <submittedName>
        <fullName evidence="4">M28 family peptidase</fullName>
    </submittedName>
</protein>
<dbReference type="InterPro" id="IPR045175">
    <property type="entry name" value="M28_fam"/>
</dbReference>
<dbReference type="SUPFAM" id="SSF53187">
    <property type="entry name" value="Zn-dependent exopeptidases"/>
    <property type="match status" value="1"/>
</dbReference>
<feature type="compositionally biased region" description="Basic and acidic residues" evidence="1">
    <location>
        <begin position="453"/>
        <end position="464"/>
    </location>
</feature>
<evidence type="ECO:0000259" key="3">
    <source>
        <dbReference type="Pfam" id="PF04389"/>
    </source>
</evidence>
<organism evidence="4 5">
    <name type="scientific">Nocardioides pinisoli</name>
    <dbReference type="NCBI Taxonomy" id="2950279"/>
    <lineage>
        <taxon>Bacteria</taxon>
        <taxon>Bacillati</taxon>
        <taxon>Actinomycetota</taxon>
        <taxon>Actinomycetes</taxon>
        <taxon>Propionibacteriales</taxon>
        <taxon>Nocardioidaceae</taxon>
        <taxon>Nocardioides</taxon>
    </lineage>
</organism>
<keyword evidence="5" id="KW-1185">Reference proteome</keyword>
<evidence type="ECO:0000313" key="4">
    <source>
        <dbReference type="EMBL" id="MCP3422820.1"/>
    </source>
</evidence>
<dbReference type="EMBL" id="JANARS010000005">
    <property type="protein sequence ID" value="MCP3422820.1"/>
    <property type="molecule type" value="Genomic_DNA"/>
</dbReference>
<dbReference type="SUPFAM" id="SSF52025">
    <property type="entry name" value="PA domain"/>
    <property type="match status" value="1"/>
</dbReference>
<sequence>MGGSPANRASVDYVAAKAAAAGLDVTVQPFEFEYNADASPAVLNQVSPSPTSYVDGTDFASMTSSGSGDITAPVIAVDLVLPQAPAAGLTTSGCEAADFAGFPAGAIALMQRGTCPFGTKADNAAAAGAVGSVIFNDGGDAGRVAVVNGTLGTPVRTFPVVGASLAVGQDLANGIANGSTGSTARLKVDRVVETRTTYNVIAETPGGDPEEVVVVGAHLDSVPRGPGINDNGSGSAAILAMAEALQGRDVHNKVRFAWWNAEEFGLLGSAYYVSQLSQEQKDDIALNLNFDMIGSPNYVRFVYDGDNSGFPVGPGAAAGPDGSGLIEKVFHDYFGAVGIASAETPFSGRSDYGPFIAAGIPAGGLFTGAEGIKTAAQAAVFGGTAGQAYDPCYHLACDTFANNSNAALDEMGDAAAHTLLTFARWDFSKRALTNPAGPVEPRSGSSAGGEGGGLHDHDHEPEVS</sequence>
<dbReference type="Pfam" id="PF04389">
    <property type="entry name" value="Peptidase_M28"/>
    <property type="match status" value="1"/>
</dbReference>
<dbReference type="Gene3D" id="3.40.630.10">
    <property type="entry name" value="Zn peptidases"/>
    <property type="match status" value="1"/>
</dbReference>
<feature type="domain" description="Peptidase M28" evidence="3">
    <location>
        <begin position="199"/>
        <end position="418"/>
    </location>
</feature>
<dbReference type="InterPro" id="IPR046450">
    <property type="entry name" value="PA_dom_sf"/>
</dbReference>
<dbReference type="Pfam" id="PF02225">
    <property type="entry name" value="PA"/>
    <property type="match status" value="1"/>
</dbReference>
<comment type="caution">
    <text evidence="4">The sequence shown here is derived from an EMBL/GenBank/DDBJ whole genome shotgun (WGS) entry which is preliminary data.</text>
</comment>
<dbReference type="InterPro" id="IPR003137">
    <property type="entry name" value="PA_domain"/>
</dbReference>
<evidence type="ECO:0000256" key="1">
    <source>
        <dbReference type="SAM" id="MobiDB-lite"/>
    </source>
</evidence>
<proteinExistence type="predicted"/>
<gene>
    <name evidence="4" type="ORF">NCI01_13535</name>
</gene>
<dbReference type="Gene3D" id="3.50.30.30">
    <property type="match status" value="1"/>
</dbReference>
<dbReference type="Proteomes" id="UP001204524">
    <property type="component" value="Unassembled WGS sequence"/>
</dbReference>
<feature type="region of interest" description="Disordered" evidence="1">
    <location>
        <begin position="433"/>
        <end position="464"/>
    </location>
</feature>
<evidence type="ECO:0000259" key="2">
    <source>
        <dbReference type="Pfam" id="PF02225"/>
    </source>
</evidence>
<dbReference type="RefSeq" id="WP_254182010.1">
    <property type="nucleotide sequence ID" value="NZ_JANARS010000005.1"/>
</dbReference>
<dbReference type="PANTHER" id="PTHR12147:SF26">
    <property type="entry name" value="PEPTIDASE M28 DOMAIN-CONTAINING PROTEIN"/>
    <property type="match status" value="1"/>
</dbReference>
<accession>A0ABT1KYI1</accession>
<dbReference type="InterPro" id="IPR007484">
    <property type="entry name" value="Peptidase_M28"/>
</dbReference>
<name>A0ABT1KYI1_9ACTN</name>
<feature type="domain" description="PA" evidence="2">
    <location>
        <begin position="79"/>
        <end position="171"/>
    </location>
</feature>
<evidence type="ECO:0000313" key="5">
    <source>
        <dbReference type="Proteomes" id="UP001204524"/>
    </source>
</evidence>
<reference evidence="4 5" key="1">
    <citation type="submission" date="2022-06" db="EMBL/GenBank/DDBJ databases">
        <authorList>
            <person name="So Y."/>
        </authorList>
    </citation>
    <scope>NUCLEOTIDE SEQUENCE [LARGE SCALE GENOMIC DNA]</scope>
    <source>
        <strain evidence="4 5">STR3</strain>
    </source>
</reference>